<evidence type="ECO:0000313" key="1">
    <source>
        <dbReference type="EMBL" id="PHJ39353.1"/>
    </source>
</evidence>
<dbReference type="EMBL" id="AWQQ01000024">
    <property type="protein sequence ID" value="PHJ39353.1"/>
    <property type="molecule type" value="Genomic_DNA"/>
</dbReference>
<protein>
    <submittedName>
        <fullName evidence="1">Uncharacterized protein</fullName>
    </submittedName>
</protein>
<dbReference type="AlphaFoldDB" id="A0A2C6MIJ4"/>
<dbReference type="PROSITE" id="PS51257">
    <property type="entry name" value="PROKAR_LIPOPROTEIN"/>
    <property type="match status" value="1"/>
</dbReference>
<organism evidence="1 2">
    <name type="scientific">Desulforamulus profundi</name>
    <dbReference type="NCBI Taxonomy" id="1383067"/>
    <lineage>
        <taxon>Bacteria</taxon>
        <taxon>Bacillati</taxon>
        <taxon>Bacillota</taxon>
        <taxon>Clostridia</taxon>
        <taxon>Eubacteriales</taxon>
        <taxon>Peptococcaceae</taxon>
        <taxon>Desulforamulus</taxon>
    </lineage>
</organism>
<dbReference type="Proteomes" id="UP000222564">
    <property type="component" value="Unassembled WGS sequence"/>
</dbReference>
<gene>
    <name evidence="1" type="ORF">P378_04010</name>
</gene>
<comment type="caution">
    <text evidence="1">The sequence shown here is derived from an EMBL/GenBank/DDBJ whole genome shotgun (WGS) entry which is preliminary data.</text>
</comment>
<sequence length="46" mass="3945">MSPTSARVTCPGGSGTAGCCGAGGVSGALLSGGGGGMAEASTVSAV</sequence>
<reference evidence="1 2" key="1">
    <citation type="submission" date="2013-09" db="EMBL/GenBank/DDBJ databases">
        <title>Biodegradation of hydrocarbons in the deep terrestrial subsurface : characterization of a microbial consortium composed of two Desulfotomaculum species originating from a deep geological formation.</title>
        <authorList>
            <person name="Aullo T."/>
            <person name="Berlendis S."/>
            <person name="Lascourreges J.-F."/>
            <person name="Dessort D."/>
            <person name="Saint-Laurent S."/>
            <person name="Schraauwers B."/>
            <person name="Mas J."/>
            <person name="Magot M."/>
            <person name="Ranchou-Peyruse A."/>
        </authorList>
    </citation>
    <scope>NUCLEOTIDE SEQUENCE [LARGE SCALE GENOMIC DNA]</scope>
    <source>
        <strain evidence="1 2">Bs107</strain>
    </source>
</reference>
<evidence type="ECO:0000313" key="2">
    <source>
        <dbReference type="Proteomes" id="UP000222564"/>
    </source>
</evidence>
<name>A0A2C6MIJ4_9FIRM</name>
<keyword evidence="2" id="KW-1185">Reference proteome</keyword>
<proteinExistence type="predicted"/>
<accession>A0A2C6MIJ4</accession>